<dbReference type="PANTHER" id="PTHR10334">
    <property type="entry name" value="CYSTEINE-RICH SECRETORY PROTEIN-RELATED"/>
    <property type="match status" value="1"/>
</dbReference>
<dbReference type="PRINTS" id="PR00837">
    <property type="entry name" value="V5TPXLIKE"/>
</dbReference>
<comment type="similarity">
    <text evidence="1">Belongs to the CRISP family.</text>
</comment>
<dbReference type="Gene3D" id="3.40.33.10">
    <property type="entry name" value="CAP"/>
    <property type="match status" value="1"/>
</dbReference>
<evidence type="ECO:0000256" key="2">
    <source>
        <dbReference type="SAM" id="SignalP"/>
    </source>
</evidence>
<feature type="chain" id="PRO_5043729878" description="SCP domain-containing protein" evidence="2">
    <location>
        <begin position="16"/>
        <end position="251"/>
    </location>
</feature>
<dbReference type="InterPro" id="IPR035940">
    <property type="entry name" value="CAP_sf"/>
</dbReference>
<dbReference type="Proteomes" id="UP001497482">
    <property type="component" value="Chromosome 7"/>
</dbReference>
<feature type="domain" description="SCP" evidence="3">
    <location>
        <begin position="42"/>
        <end position="183"/>
    </location>
</feature>
<dbReference type="InterPro" id="IPR001283">
    <property type="entry name" value="CRISP-related"/>
</dbReference>
<reference evidence="4 5" key="1">
    <citation type="submission" date="2024-04" db="EMBL/GenBank/DDBJ databases">
        <authorList>
            <person name="Waldvogel A.-M."/>
            <person name="Schoenle A."/>
        </authorList>
    </citation>
    <scope>NUCLEOTIDE SEQUENCE [LARGE SCALE GENOMIC DNA]</scope>
</reference>
<name>A0AAV2MGV0_KNICA</name>
<dbReference type="SUPFAM" id="SSF55797">
    <property type="entry name" value="PR-1-like"/>
    <property type="match status" value="1"/>
</dbReference>
<dbReference type="InterPro" id="IPR013871">
    <property type="entry name" value="Cysteine_rich_secretory"/>
</dbReference>
<dbReference type="FunFam" id="3.40.33.10:FF:000005">
    <property type="entry name" value="Cysteine-rich secretory protein 2"/>
    <property type="match status" value="1"/>
</dbReference>
<evidence type="ECO:0000313" key="5">
    <source>
        <dbReference type="Proteomes" id="UP001497482"/>
    </source>
</evidence>
<keyword evidence="2" id="KW-0732">Signal</keyword>
<dbReference type="GO" id="GO:0005576">
    <property type="term" value="C:extracellular region"/>
    <property type="evidence" value="ECO:0007669"/>
    <property type="project" value="InterPro"/>
</dbReference>
<proteinExistence type="inferred from homology"/>
<dbReference type="Pfam" id="PF00188">
    <property type="entry name" value="CAP"/>
    <property type="match status" value="1"/>
</dbReference>
<dbReference type="EMBL" id="OZ035829">
    <property type="protein sequence ID" value="CAL1612286.1"/>
    <property type="molecule type" value="Genomic_DNA"/>
</dbReference>
<feature type="signal peptide" evidence="2">
    <location>
        <begin position="1"/>
        <end position="15"/>
    </location>
</feature>
<dbReference type="SMART" id="SM00198">
    <property type="entry name" value="SCP"/>
    <property type="match status" value="1"/>
</dbReference>
<dbReference type="PROSITE" id="PS01009">
    <property type="entry name" value="CRISP_1"/>
    <property type="match status" value="1"/>
</dbReference>
<evidence type="ECO:0000256" key="1">
    <source>
        <dbReference type="ARBA" id="ARBA00009923"/>
    </source>
</evidence>
<dbReference type="SUPFAM" id="SSF57546">
    <property type="entry name" value="Crisp domain-like"/>
    <property type="match status" value="1"/>
</dbReference>
<organism evidence="4 5">
    <name type="scientific">Knipowitschia caucasica</name>
    <name type="common">Caucasian dwarf goby</name>
    <name type="synonym">Pomatoschistus caucasicus</name>
    <dbReference type="NCBI Taxonomy" id="637954"/>
    <lineage>
        <taxon>Eukaryota</taxon>
        <taxon>Metazoa</taxon>
        <taxon>Chordata</taxon>
        <taxon>Craniata</taxon>
        <taxon>Vertebrata</taxon>
        <taxon>Euteleostomi</taxon>
        <taxon>Actinopterygii</taxon>
        <taxon>Neopterygii</taxon>
        <taxon>Teleostei</taxon>
        <taxon>Neoteleostei</taxon>
        <taxon>Acanthomorphata</taxon>
        <taxon>Gobiaria</taxon>
        <taxon>Gobiiformes</taxon>
        <taxon>Gobioidei</taxon>
        <taxon>Gobiidae</taxon>
        <taxon>Gobiinae</taxon>
        <taxon>Knipowitschia</taxon>
    </lineage>
</organism>
<protein>
    <recommendedName>
        <fullName evidence="3">SCP domain-containing protein</fullName>
    </recommendedName>
</protein>
<dbReference type="Gene3D" id="1.10.10.740">
    <property type="entry name" value="Crisp domain"/>
    <property type="match status" value="1"/>
</dbReference>
<dbReference type="PROSITE" id="PS01010">
    <property type="entry name" value="CRISP_2"/>
    <property type="match status" value="1"/>
</dbReference>
<keyword evidence="5" id="KW-1185">Reference proteome</keyword>
<dbReference type="InterPro" id="IPR018244">
    <property type="entry name" value="Allrgn_V5/Tpx1_CS"/>
</dbReference>
<dbReference type="Pfam" id="PF08562">
    <property type="entry name" value="Crisp"/>
    <property type="match status" value="1"/>
</dbReference>
<evidence type="ECO:0000259" key="3">
    <source>
        <dbReference type="SMART" id="SM00198"/>
    </source>
</evidence>
<accession>A0AAV2MGV0</accession>
<sequence length="251" mass="28871">MFVLVVFLTLQQALGICVPGKPCLILCMFERQEREFCPTNAGIQKEIVDIHNQFRRDVQPPAQDMLMMSWDDEAMTTAQAWVDKCKRRHGPPSSRLYNGTKYELGENLFFSSSAKSWRSVITAWHNEVEHFTYPNISAKGKATGHYTQVIWNSSYKVGCGMTKCPGNIHFYGCQYYRAGNFRSWRPYTEGEACGMCPGHCVDKLCTNPCPYVNKIRNCGDVSKDRCKQKFYRNMCQARCECDTEIIPVYKK</sequence>
<dbReference type="InterPro" id="IPR042076">
    <property type="entry name" value="Crisp-like_dom"/>
</dbReference>
<gene>
    <name evidence="4" type="ORF">KC01_LOCUS38622</name>
</gene>
<dbReference type="InterPro" id="IPR014044">
    <property type="entry name" value="CAP_dom"/>
</dbReference>
<evidence type="ECO:0000313" key="4">
    <source>
        <dbReference type="EMBL" id="CAL1612286.1"/>
    </source>
</evidence>
<dbReference type="AlphaFoldDB" id="A0AAV2MGV0"/>